<organism evidence="2 3">
    <name type="scientific">Kibdelosporangium persicum</name>
    <dbReference type="NCBI Taxonomy" id="2698649"/>
    <lineage>
        <taxon>Bacteria</taxon>
        <taxon>Bacillati</taxon>
        <taxon>Actinomycetota</taxon>
        <taxon>Actinomycetes</taxon>
        <taxon>Pseudonocardiales</taxon>
        <taxon>Pseudonocardiaceae</taxon>
        <taxon>Kibdelosporangium</taxon>
    </lineage>
</organism>
<reference evidence="2 3" key="1">
    <citation type="submission" date="2020-01" db="EMBL/GenBank/DDBJ databases">
        <title>Kibdelosporangium persica a novel Actinomycetes from a hot desert in Iran.</title>
        <authorList>
            <person name="Safaei N."/>
            <person name="Zaburannyi N."/>
            <person name="Mueller R."/>
            <person name="Wink J."/>
        </authorList>
    </citation>
    <scope>NUCLEOTIDE SEQUENCE [LARGE SCALE GENOMIC DNA]</scope>
    <source>
        <strain evidence="2 3">4NS15</strain>
    </source>
</reference>
<sequence>MKAARIHAHGGPEVIRIDDVPIPSGDTLIKVAATSYNPTELAVRAGMFRIDLPHTLGWDLAGEVDGDPVIGFVDSGAAAEFATAPADRIVPAPKNIPLHHAAAIPLAGLTAYQVVQDVEAGQRVLINGAGGGIGSFAVQLAKHKGAHVIATASPRGIDSVQRYGADEIIDYTKQVPTKPADVMIHLVGTPPPWTPPAPEVITAAAQFPGARHIVMRYSEDHLSTLVSLVEAGVITVDVTESYPLAAMAEVHRKGEAAAFHGKVTIVMP</sequence>
<dbReference type="InterPro" id="IPR052733">
    <property type="entry name" value="Chloroplast_QOR"/>
</dbReference>
<dbReference type="PROSITE" id="PS01162">
    <property type="entry name" value="QOR_ZETA_CRYSTAL"/>
    <property type="match status" value="1"/>
</dbReference>
<name>A0ABX2EW03_9PSEU</name>
<feature type="domain" description="Enoyl reductase (ER)" evidence="1">
    <location>
        <begin position="10"/>
        <end position="265"/>
    </location>
</feature>
<dbReference type="InterPro" id="IPR036291">
    <property type="entry name" value="NAD(P)-bd_dom_sf"/>
</dbReference>
<dbReference type="Proteomes" id="UP000763557">
    <property type="component" value="Unassembled WGS sequence"/>
</dbReference>
<gene>
    <name evidence="2" type="ORF">GC106_3450</name>
</gene>
<dbReference type="RefSeq" id="WP_173123605.1">
    <property type="nucleotide sequence ID" value="NZ_CBCSGW010000061.1"/>
</dbReference>
<dbReference type="InterPro" id="IPR020843">
    <property type="entry name" value="ER"/>
</dbReference>
<evidence type="ECO:0000313" key="3">
    <source>
        <dbReference type="Proteomes" id="UP000763557"/>
    </source>
</evidence>
<comment type="caution">
    <text evidence="2">The sequence shown here is derived from an EMBL/GenBank/DDBJ whole genome shotgun (WGS) entry which is preliminary data.</text>
</comment>
<dbReference type="Pfam" id="PF00107">
    <property type="entry name" value="ADH_zinc_N"/>
    <property type="match status" value="1"/>
</dbReference>
<keyword evidence="3" id="KW-1185">Reference proteome</keyword>
<dbReference type="InterPro" id="IPR011032">
    <property type="entry name" value="GroES-like_sf"/>
</dbReference>
<evidence type="ECO:0000259" key="1">
    <source>
        <dbReference type="SMART" id="SM00829"/>
    </source>
</evidence>
<dbReference type="InterPro" id="IPR002364">
    <property type="entry name" value="Quin_OxRdtase/zeta-crystal_CS"/>
</dbReference>
<accession>A0ABX2EW03</accession>
<dbReference type="InterPro" id="IPR013154">
    <property type="entry name" value="ADH-like_N"/>
</dbReference>
<proteinExistence type="predicted"/>
<dbReference type="PANTHER" id="PTHR44013">
    <property type="entry name" value="ZINC-TYPE ALCOHOL DEHYDROGENASE-LIKE PROTEIN C16A3.02C"/>
    <property type="match status" value="1"/>
</dbReference>
<dbReference type="Gene3D" id="3.40.50.720">
    <property type="entry name" value="NAD(P)-binding Rossmann-like Domain"/>
    <property type="match status" value="1"/>
</dbReference>
<dbReference type="SMART" id="SM00829">
    <property type="entry name" value="PKS_ER"/>
    <property type="match status" value="1"/>
</dbReference>
<dbReference type="SUPFAM" id="SSF50129">
    <property type="entry name" value="GroES-like"/>
    <property type="match status" value="1"/>
</dbReference>
<dbReference type="Gene3D" id="3.90.180.10">
    <property type="entry name" value="Medium-chain alcohol dehydrogenases, catalytic domain"/>
    <property type="match status" value="1"/>
</dbReference>
<protein>
    <submittedName>
        <fullName evidence="2">NADP-dependent oxidoreductase</fullName>
    </submittedName>
</protein>
<evidence type="ECO:0000313" key="2">
    <source>
        <dbReference type="EMBL" id="NRN63144.1"/>
    </source>
</evidence>
<dbReference type="InterPro" id="IPR013149">
    <property type="entry name" value="ADH-like_C"/>
</dbReference>
<dbReference type="EMBL" id="JAAATY010000001">
    <property type="protein sequence ID" value="NRN63144.1"/>
    <property type="molecule type" value="Genomic_DNA"/>
</dbReference>
<dbReference type="SUPFAM" id="SSF51735">
    <property type="entry name" value="NAD(P)-binding Rossmann-fold domains"/>
    <property type="match status" value="1"/>
</dbReference>
<dbReference type="PANTHER" id="PTHR44013:SF1">
    <property type="entry name" value="ZINC-TYPE ALCOHOL DEHYDROGENASE-LIKE PROTEIN C16A3.02C"/>
    <property type="match status" value="1"/>
</dbReference>
<dbReference type="CDD" id="cd05289">
    <property type="entry name" value="MDR_like_2"/>
    <property type="match status" value="1"/>
</dbReference>
<dbReference type="Pfam" id="PF08240">
    <property type="entry name" value="ADH_N"/>
    <property type="match status" value="1"/>
</dbReference>